<evidence type="ECO:0000256" key="1">
    <source>
        <dbReference type="SAM" id="MobiDB-lite"/>
    </source>
</evidence>
<proteinExistence type="predicted"/>
<reference evidence="2" key="1">
    <citation type="journal article" date="2015" name="ISME J.">
        <title>Aquifer environment selects for microbial species cohorts in sediment and groundwater.</title>
        <authorList>
            <person name="Hug L.A."/>
            <person name="Thomas B.C."/>
            <person name="Brown C.T."/>
            <person name="Frischkorn K.R."/>
            <person name="Williams K.H."/>
            <person name="Tringe S.G."/>
            <person name="Banfield J.F."/>
        </authorList>
    </citation>
    <scope>NUCLEOTIDE SEQUENCE</scope>
</reference>
<protein>
    <recommendedName>
        <fullName evidence="3">Collagen-like protein</fullName>
    </recommendedName>
</protein>
<sequence length="111" mass="10974">MGPTGATGPQGVQGLLGPTGPTGAGVVGWEIVTSSQTDSADKLISVSCSPGANKVLGGGYQISGVSAGDSRKLVVTQSYPSSSTVWTTEALEAQSVGVNWTLSVYAICGVA</sequence>
<evidence type="ECO:0008006" key="3">
    <source>
        <dbReference type="Google" id="ProtNLM"/>
    </source>
</evidence>
<dbReference type="Gene3D" id="1.20.5.320">
    <property type="entry name" value="6-Phosphogluconate Dehydrogenase, domain 3"/>
    <property type="match status" value="1"/>
</dbReference>
<feature type="region of interest" description="Disordered" evidence="1">
    <location>
        <begin position="1"/>
        <end position="21"/>
    </location>
</feature>
<dbReference type="AlphaFoldDB" id="A0A0H4T7U3"/>
<dbReference type="EMBL" id="KT007023">
    <property type="protein sequence ID" value="AKQ03861.1"/>
    <property type="molecule type" value="Genomic_DNA"/>
</dbReference>
<organism evidence="2">
    <name type="scientific">uncultured actinobacterium Rifle_16ft_4_minimus_38826</name>
    <dbReference type="NCBI Taxonomy" id="1665148"/>
    <lineage>
        <taxon>Bacteria</taxon>
        <taxon>Bacillati</taxon>
        <taxon>Actinomycetota</taxon>
        <taxon>Actinomycetes</taxon>
        <taxon>marine Actinobacteria clade</taxon>
        <taxon>environmental samples</taxon>
    </lineage>
</organism>
<accession>A0A0H4T7U3</accession>
<evidence type="ECO:0000313" key="2">
    <source>
        <dbReference type="EMBL" id="AKQ03861.1"/>
    </source>
</evidence>
<feature type="compositionally biased region" description="Low complexity" evidence="1">
    <location>
        <begin position="7"/>
        <end position="19"/>
    </location>
</feature>
<name>A0A0H4T7U3_9ACTN</name>